<dbReference type="RefSeq" id="XP_015656890.1">
    <property type="nucleotide sequence ID" value="XM_015804316.1"/>
</dbReference>
<evidence type="ECO:0000256" key="1">
    <source>
        <dbReference type="SAM" id="Phobius"/>
    </source>
</evidence>
<name>A0A0N1J4N3_LEPPY</name>
<organism evidence="2 3">
    <name type="scientific">Leptomonas pyrrhocoris</name>
    <name type="common">Firebug parasite</name>
    <dbReference type="NCBI Taxonomy" id="157538"/>
    <lineage>
        <taxon>Eukaryota</taxon>
        <taxon>Discoba</taxon>
        <taxon>Euglenozoa</taxon>
        <taxon>Kinetoplastea</taxon>
        <taxon>Metakinetoplastina</taxon>
        <taxon>Trypanosomatida</taxon>
        <taxon>Trypanosomatidae</taxon>
        <taxon>Leishmaniinae</taxon>
        <taxon>Leptomonas</taxon>
    </lineage>
</organism>
<comment type="caution">
    <text evidence="2">The sequence shown here is derived from an EMBL/GenBank/DDBJ whole genome shotgun (WGS) entry which is preliminary data.</text>
</comment>
<gene>
    <name evidence="2" type="ORF">ABB37_06078</name>
</gene>
<protein>
    <recommendedName>
        <fullName evidence="4">Transmembrane protein</fullName>
    </recommendedName>
</protein>
<evidence type="ECO:0000313" key="2">
    <source>
        <dbReference type="EMBL" id="KPA78451.1"/>
    </source>
</evidence>
<keyword evidence="3" id="KW-1185">Reference proteome</keyword>
<feature type="transmembrane region" description="Helical" evidence="1">
    <location>
        <begin position="121"/>
        <end position="139"/>
    </location>
</feature>
<dbReference type="GeneID" id="26906367"/>
<keyword evidence="1" id="KW-0472">Membrane</keyword>
<dbReference type="EMBL" id="LGTL01000013">
    <property type="protein sequence ID" value="KPA78451.1"/>
    <property type="molecule type" value="Genomic_DNA"/>
</dbReference>
<dbReference type="AlphaFoldDB" id="A0A0N1J4N3"/>
<evidence type="ECO:0008006" key="4">
    <source>
        <dbReference type="Google" id="ProtNLM"/>
    </source>
</evidence>
<accession>A0A0N1J4N3</accession>
<reference evidence="2 3" key="1">
    <citation type="submission" date="2015-07" db="EMBL/GenBank/DDBJ databases">
        <title>High-quality genome of monoxenous trypanosomatid Leptomonas pyrrhocoris.</title>
        <authorList>
            <person name="Flegontov P."/>
            <person name="Butenko A."/>
            <person name="Firsov S."/>
            <person name="Vlcek C."/>
            <person name="Logacheva M.D."/>
            <person name="Field M."/>
            <person name="Filatov D."/>
            <person name="Flegontova O."/>
            <person name="Gerasimov E."/>
            <person name="Jackson A.P."/>
            <person name="Kelly S."/>
            <person name="Opperdoes F."/>
            <person name="O'Reilly A."/>
            <person name="Votypka J."/>
            <person name="Yurchenko V."/>
            <person name="Lukes J."/>
        </authorList>
    </citation>
    <scope>NUCLEOTIDE SEQUENCE [LARGE SCALE GENOMIC DNA]</scope>
    <source>
        <strain evidence="2">H10</strain>
    </source>
</reference>
<keyword evidence="1" id="KW-1133">Transmembrane helix</keyword>
<feature type="transmembrane region" description="Helical" evidence="1">
    <location>
        <begin position="181"/>
        <end position="200"/>
    </location>
</feature>
<proteinExistence type="predicted"/>
<feature type="transmembrane region" description="Helical" evidence="1">
    <location>
        <begin position="151"/>
        <end position="169"/>
    </location>
</feature>
<evidence type="ECO:0000313" key="3">
    <source>
        <dbReference type="Proteomes" id="UP000037923"/>
    </source>
</evidence>
<sequence>MSLPLKEEFMHSRWCTPNASLRLLFPLLSFSFSFNRLLFVFVSPSLFAADATLCPHTCVGIERIVTRPRKETMLTRERETRGSTPQLMRTVGRVFPLSTYSTPSLYSTSILSVNSTFSSSWATTFSFPISPFFFLLLILPFHGSHQSPTKAPPSFFSFSFFFPLAKYPPYSSSLLSFPDFVLHRLSFFSLLTQFFFFVCLW</sequence>
<keyword evidence="1" id="KW-0812">Transmembrane</keyword>
<dbReference type="Proteomes" id="UP000037923">
    <property type="component" value="Unassembled WGS sequence"/>
</dbReference>
<dbReference type="VEuPathDB" id="TriTrypDB:LpyrH10_13_0230"/>
<feature type="transmembrane region" description="Helical" evidence="1">
    <location>
        <begin position="21"/>
        <end position="42"/>
    </location>
</feature>